<keyword evidence="2" id="KW-1185">Reference proteome</keyword>
<evidence type="ECO:0000313" key="1">
    <source>
        <dbReference type="EMBL" id="WAC03272.1"/>
    </source>
</evidence>
<reference evidence="1" key="1">
    <citation type="submission" date="2022-11" db="EMBL/GenBank/DDBJ databases">
        <title>Lacinutrix neustonica HL-RS19T sp. nov., isolated from the surface microlayer sample of brackish Lake Shihwa.</title>
        <authorList>
            <person name="Choi J.Y."/>
            <person name="Hwang C.Y."/>
        </authorList>
    </citation>
    <scope>NUCLEOTIDE SEQUENCE</scope>
    <source>
        <strain evidence="1">HL-RS19</strain>
    </source>
</reference>
<evidence type="ECO:0000313" key="2">
    <source>
        <dbReference type="Proteomes" id="UP001164705"/>
    </source>
</evidence>
<sequence length="52" mass="6258">MANGHLKPFRDADDETDLYFTLDKKEDDKWTGKGEFILPRLWQTRYISKFYG</sequence>
<accession>A0A9E8SEZ1</accession>
<dbReference type="AlphaFoldDB" id="A0A9E8SEZ1"/>
<proteinExistence type="predicted"/>
<gene>
    <name evidence="1" type="ORF">N7U66_06800</name>
</gene>
<dbReference type="KEGG" id="lnu:N7U66_06800"/>
<organism evidence="1 2">
    <name type="scientific">Lacinutrix neustonica</name>
    <dbReference type="NCBI Taxonomy" id="2980107"/>
    <lineage>
        <taxon>Bacteria</taxon>
        <taxon>Pseudomonadati</taxon>
        <taxon>Bacteroidota</taxon>
        <taxon>Flavobacteriia</taxon>
        <taxon>Flavobacteriales</taxon>
        <taxon>Flavobacteriaceae</taxon>
        <taxon>Lacinutrix</taxon>
    </lineage>
</organism>
<dbReference type="RefSeq" id="WP_267677848.1">
    <property type="nucleotide sequence ID" value="NZ_CP113088.1"/>
</dbReference>
<name>A0A9E8SEZ1_9FLAO</name>
<dbReference type="EMBL" id="CP113088">
    <property type="protein sequence ID" value="WAC03272.1"/>
    <property type="molecule type" value="Genomic_DNA"/>
</dbReference>
<protein>
    <submittedName>
        <fullName evidence="1">Uncharacterized protein</fullName>
    </submittedName>
</protein>
<dbReference type="Proteomes" id="UP001164705">
    <property type="component" value="Chromosome"/>
</dbReference>